<protein>
    <submittedName>
        <fullName evidence="2">(pine wood nematode) hypothetical protein</fullName>
    </submittedName>
</protein>
<proteinExistence type="predicted"/>
<organism evidence="3 5">
    <name type="scientific">Bursaphelenchus xylophilus</name>
    <name type="common">Pinewood nematode worm</name>
    <name type="synonym">Aphelenchoides xylophilus</name>
    <dbReference type="NCBI Taxonomy" id="6326"/>
    <lineage>
        <taxon>Eukaryota</taxon>
        <taxon>Metazoa</taxon>
        <taxon>Ecdysozoa</taxon>
        <taxon>Nematoda</taxon>
        <taxon>Chromadorea</taxon>
        <taxon>Rhabditida</taxon>
        <taxon>Tylenchina</taxon>
        <taxon>Tylenchomorpha</taxon>
        <taxon>Aphelenchoidea</taxon>
        <taxon>Aphelenchoididae</taxon>
        <taxon>Bursaphelenchus</taxon>
    </lineage>
</organism>
<keyword evidence="4" id="KW-1185">Reference proteome</keyword>
<gene>
    <name evidence="2" type="ORF">BXYJ_LOCUS7095</name>
</gene>
<dbReference type="Proteomes" id="UP000582659">
    <property type="component" value="Unassembled WGS sequence"/>
</dbReference>
<evidence type="ECO:0000313" key="2">
    <source>
        <dbReference type="EMBL" id="CAD5222127.1"/>
    </source>
</evidence>
<dbReference type="EMBL" id="CAJFDI010000003">
    <property type="protein sequence ID" value="CAD5222127.1"/>
    <property type="molecule type" value="Genomic_DNA"/>
</dbReference>
<keyword evidence="1" id="KW-0472">Membrane</keyword>
<feature type="transmembrane region" description="Helical" evidence="1">
    <location>
        <begin position="67"/>
        <end position="86"/>
    </location>
</feature>
<reference evidence="2" key="2">
    <citation type="submission" date="2020-09" db="EMBL/GenBank/DDBJ databases">
        <authorList>
            <person name="Kikuchi T."/>
        </authorList>
    </citation>
    <scope>NUCLEOTIDE SEQUENCE</scope>
    <source>
        <strain evidence="2">Ka4C1</strain>
    </source>
</reference>
<feature type="transmembrane region" description="Helical" evidence="1">
    <location>
        <begin position="42"/>
        <end position="61"/>
    </location>
</feature>
<dbReference type="OrthoDB" id="10424870at2759"/>
<evidence type="ECO:0000313" key="5">
    <source>
        <dbReference type="WBParaSite" id="BXY_0628500.1"/>
    </source>
</evidence>
<dbReference type="Proteomes" id="UP000659654">
    <property type="component" value="Unassembled WGS sequence"/>
</dbReference>
<keyword evidence="1" id="KW-0812">Transmembrane</keyword>
<evidence type="ECO:0000256" key="1">
    <source>
        <dbReference type="SAM" id="Phobius"/>
    </source>
</evidence>
<dbReference type="WBParaSite" id="BXY_0628500.1">
    <property type="protein sequence ID" value="BXY_0628500.1"/>
    <property type="gene ID" value="BXY_0628500"/>
</dbReference>
<keyword evidence="1" id="KW-1133">Transmembrane helix</keyword>
<feature type="transmembrane region" description="Helical" evidence="1">
    <location>
        <begin position="147"/>
        <end position="166"/>
    </location>
</feature>
<dbReference type="AlphaFoldDB" id="A0A1I7RZW2"/>
<name>A0A1I7RZW2_BURXY</name>
<sequence>MGRKKIDIEENKRQQQQRNDQLKLLDQEYSFRYLCNAHTHKLVYLLAVVCIIFDVMDAANLVYHKKYVTLSTVGIRTLFDIFLLVGNRTYREWMYIFFLFSKVVQTAMIVFYMFYLALTLTDVIKHSERFDKYLAQVERTPDAVSGAYIALTLLLTLLAVVIYLVVRDYYYVKKKKEIVGEFEEEL</sequence>
<feature type="transmembrane region" description="Helical" evidence="1">
    <location>
        <begin position="93"/>
        <end position="115"/>
    </location>
</feature>
<evidence type="ECO:0000313" key="3">
    <source>
        <dbReference type="Proteomes" id="UP000095284"/>
    </source>
</evidence>
<dbReference type="EMBL" id="CAJFCV020000003">
    <property type="protein sequence ID" value="CAG9109188.1"/>
    <property type="molecule type" value="Genomic_DNA"/>
</dbReference>
<reference evidence="5" key="1">
    <citation type="submission" date="2016-11" db="UniProtKB">
        <authorList>
            <consortium name="WormBaseParasite"/>
        </authorList>
    </citation>
    <scope>IDENTIFICATION</scope>
</reference>
<dbReference type="Proteomes" id="UP000095284">
    <property type="component" value="Unplaced"/>
</dbReference>
<accession>A0A1I7RZW2</accession>
<evidence type="ECO:0000313" key="4">
    <source>
        <dbReference type="Proteomes" id="UP000659654"/>
    </source>
</evidence>